<protein>
    <recommendedName>
        <fullName evidence="4">C-factor</fullName>
    </recommendedName>
</protein>
<name>A0ABY8TZB5_TETOB</name>
<dbReference type="Pfam" id="PF00106">
    <property type="entry name" value="adh_short"/>
    <property type="match status" value="1"/>
</dbReference>
<reference evidence="2 3" key="1">
    <citation type="submission" date="2023-05" db="EMBL/GenBank/DDBJ databases">
        <title>A 100% complete, gapless, phased diploid assembly of the Scenedesmus obliquus UTEX 3031 genome.</title>
        <authorList>
            <person name="Biondi T.C."/>
            <person name="Hanschen E.R."/>
            <person name="Kwon T."/>
            <person name="Eng W."/>
            <person name="Kruse C.P.S."/>
            <person name="Koehler S.I."/>
            <person name="Kunde Y."/>
            <person name="Gleasner C.D."/>
            <person name="You Mak K.T."/>
            <person name="Polle J."/>
            <person name="Hovde B.T."/>
            <person name="Starkenburg S.R."/>
        </authorList>
    </citation>
    <scope>NUCLEOTIDE SEQUENCE [LARGE SCALE GENOMIC DNA]</scope>
    <source>
        <strain evidence="2 3">DOE0152z</strain>
    </source>
</reference>
<evidence type="ECO:0000256" key="1">
    <source>
        <dbReference type="RuleBase" id="RU000363"/>
    </source>
</evidence>
<dbReference type="InterPro" id="IPR002347">
    <property type="entry name" value="SDR_fam"/>
</dbReference>
<gene>
    <name evidence="2" type="ORF">OEZ85_006644</name>
</gene>
<dbReference type="PRINTS" id="PR00080">
    <property type="entry name" value="SDRFAMILY"/>
</dbReference>
<dbReference type="InterPro" id="IPR036291">
    <property type="entry name" value="NAD(P)-bd_dom_sf"/>
</dbReference>
<dbReference type="SUPFAM" id="SSF51735">
    <property type="entry name" value="NAD(P)-binding Rossmann-fold domains"/>
    <property type="match status" value="1"/>
</dbReference>
<keyword evidence="3" id="KW-1185">Reference proteome</keyword>
<proteinExistence type="inferred from homology"/>
<dbReference type="InterPro" id="IPR052184">
    <property type="entry name" value="SDR_enzymes"/>
</dbReference>
<dbReference type="CDD" id="cd05325">
    <property type="entry name" value="carb_red_sniffer_like_SDR_c"/>
    <property type="match status" value="1"/>
</dbReference>
<dbReference type="Gene3D" id="3.40.50.720">
    <property type="entry name" value="NAD(P)-binding Rossmann-like Domain"/>
    <property type="match status" value="1"/>
</dbReference>
<evidence type="ECO:0000313" key="2">
    <source>
        <dbReference type="EMBL" id="WIA13036.1"/>
    </source>
</evidence>
<accession>A0ABY8TZB5</accession>
<organism evidence="2 3">
    <name type="scientific">Tetradesmus obliquus</name>
    <name type="common">Green alga</name>
    <name type="synonym">Acutodesmus obliquus</name>
    <dbReference type="NCBI Taxonomy" id="3088"/>
    <lineage>
        <taxon>Eukaryota</taxon>
        <taxon>Viridiplantae</taxon>
        <taxon>Chlorophyta</taxon>
        <taxon>core chlorophytes</taxon>
        <taxon>Chlorophyceae</taxon>
        <taxon>CS clade</taxon>
        <taxon>Sphaeropleales</taxon>
        <taxon>Scenedesmaceae</taxon>
        <taxon>Tetradesmus</taxon>
    </lineage>
</organism>
<dbReference type="Proteomes" id="UP001244341">
    <property type="component" value="Chromosome 4b"/>
</dbReference>
<dbReference type="PANTHER" id="PTHR45458">
    <property type="entry name" value="SHORT-CHAIN DEHYDROGENASE/REDUCTASE SDR"/>
    <property type="match status" value="1"/>
</dbReference>
<comment type="similarity">
    <text evidence="1">Belongs to the short-chain dehydrogenases/reductases (SDR) family.</text>
</comment>
<evidence type="ECO:0000313" key="3">
    <source>
        <dbReference type="Proteomes" id="UP001244341"/>
    </source>
</evidence>
<evidence type="ECO:0008006" key="4">
    <source>
        <dbReference type="Google" id="ProtNLM"/>
    </source>
</evidence>
<sequence length="239" mass="25798">MALTCKSVVVTGGSRGIGKGLVEKLLSRQNKVIATTRNPQDASQLQQLAAQHSNLTITQLDTSQPQSIKDWAASLKQHTSHVDVLINNAGMYGRRLQLAEFEAEDFMTVFQTNAVGPFLVVQQLLKQGLLGPPGSLVVNVSSIMASHGDETVSGITPGGYAYRASKAALNIINKALLLDLKEQQVQSCCVHPGYVKTDMTGGAGWVDVEESSSGIMRVLEDGRPLNGRWYSYSGDEIPW</sequence>
<dbReference type="PRINTS" id="PR00081">
    <property type="entry name" value="GDHRDH"/>
</dbReference>
<dbReference type="PANTHER" id="PTHR45458:SF1">
    <property type="entry name" value="SHORT CHAIN DEHYDROGENASE"/>
    <property type="match status" value="1"/>
</dbReference>
<dbReference type="EMBL" id="CP126211">
    <property type="protein sequence ID" value="WIA13036.1"/>
    <property type="molecule type" value="Genomic_DNA"/>
</dbReference>